<evidence type="ECO:0000256" key="3">
    <source>
        <dbReference type="RuleBase" id="RU003694"/>
    </source>
</evidence>
<keyword evidence="2 3" id="KW-0808">Transferase</keyword>
<dbReference type="GO" id="GO:0006633">
    <property type="term" value="P:fatty acid biosynthetic process"/>
    <property type="evidence" value="ECO:0007669"/>
    <property type="project" value="TreeGrafter"/>
</dbReference>
<dbReference type="InterPro" id="IPR016039">
    <property type="entry name" value="Thiolase-like"/>
</dbReference>
<dbReference type="SMART" id="SM00825">
    <property type="entry name" value="PKS_KS"/>
    <property type="match status" value="1"/>
</dbReference>
<dbReference type="EMBL" id="PISD01000013">
    <property type="protein sequence ID" value="PKG29680.1"/>
    <property type="molecule type" value="Genomic_DNA"/>
</dbReference>
<comment type="similarity">
    <text evidence="1 3">Belongs to the thiolase-like superfamily. Beta-ketoacyl-ACP synthases family.</text>
</comment>
<dbReference type="PANTHER" id="PTHR11712">
    <property type="entry name" value="POLYKETIDE SYNTHASE-RELATED"/>
    <property type="match status" value="1"/>
</dbReference>
<sequence length="394" mass="42024">MCTKGLHFMGAVITGMGIIGPGLTSIESYTNILKAGSSVLKKEKFKDKYIHTGRVCSEDIFFPFAKGKKYPKVAQMLLHASEMAVNMAGVSPRDYKTAVIVGSSGGGITEVFKNTKDMEQNNRLGPYAIGNMNANTLSSALNAFYKLDGQSFALSNSCTSSLDALHLAKILIKSKEVDICIVGGADSTVNELVLSGFIPLRVLQTEEAFTGPFSKGTGFAMSEGAGILIVEDEEVALKRNAQILGWVEQTSMSQDARSPYLSDSAGGAMLRAVESCVGQKKPTYINSQALGIKENDDIESVVYERLFAKKGIPITSIKGMVGHAMGASGMFQVISALISMKEQFIPPTLYANRAEYPNLPIVEKTINTPIESVLITSHGYGGNNGCALLSSGGI</sequence>
<accession>A0A2N0ZJH5</accession>
<dbReference type="Proteomes" id="UP000233343">
    <property type="component" value="Unassembled WGS sequence"/>
</dbReference>
<dbReference type="PROSITE" id="PS52004">
    <property type="entry name" value="KS3_2"/>
    <property type="match status" value="1"/>
</dbReference>
<dbReference type="AlphaFoldDB" id="A0A2N0ZJH5"/>
<proteinExistence type="inferred from homology"/>
<gene>
    <name evidence="5" type="ORF">CWS20_07380</name>
</gene>
<evidence type="ECO:0000313" key="5">
    <source>
        <dbReference type="EMBL" id="PKG29680.1"/>
    </source>
</evidence>
<reference evidence="5 6" key="1">
    <citation type="journal article" date="2010" name="Int. J. Syst. Evol. Microbiol.">
        <title>Bacillus horneckiae sp. nov., isolated from a spacecraft-assembly clean room.</title>
        <authorList>
            <person name="Vaishampayan P."/>
            <person name="Probst A."/>
            <person name="Krishnamurthi S."/>
            <person name="Ghosh S."/>
            <person name="Osman S."/>
            <person name="McDowall A."/>
            <person name="Ruckmani A."/>
            <person name="Mayilraj S."/>
            <person name="Venkateswaran K."/>
        </authorList>
    </citation>
    <scope>NUCLEOTIDE SEQUENCE [LARGE SCALE GENOMIC DNA]</scope>
    <source>
        <strain evidence="6">1PO1SC</strain>
    </source>
</reference>
<dbReference type="Pfam" id="PF00109">
    <property type="entry name" value="ketoacyl-synt"/>
    <property type="match status" value="1"/>
</dbReference>
<keyword evidence="6" id="KW-1185">Reference proteome</keyword>
<dbReference type="InterPro" id="IPR020841">
    <property type="entry name" value="PKS_Beta-ketoAc_synthase_dom"/>
</dbReference>
<protein>
    <recommendedName>
        <fullName evidence="4">Ketosynthase family 3 (KS3) domain-containing protein</fullName>
    </recommendedName>
</protein>
<dbReference type="PANTHER" id="PTHR11712:SF336">
    <property type="entry name" value="3-OXOACYL-[ACYL-CARRIER-PROTEIN] SYNTHASE, MITOCHONDRIAL"/>
    <property type="match status" value="1"/>
</dbReference>
<dbReference type="SUPFAM" id="SSF53901">
    <property type="entry name" value="Thiolase-like"/>
    <property type="match status" value="2"/>
</dbReference>
<organism evidence="5 6">
    <name type="scientific">Cytobacillus horneckiae</name>
    <dbReference type="NCBI Taxonomy" id="549687"/>
    <lineage>
        <taxon>Bacteria</taxon>
        <taxon>Bacillati</taxon>
        <taxon>Bacillota</taxon>
        <taxon>Bacilli</taxon>
        <taxon>Bacillales</taxon>
        <taxon>Bacillaceae</taxon>
        <taxon>Cytobacillus</taxon>
    </lineage>
</organism>
<dbReference type="GO" id="GO:0004315">
    <property type="term" value="F:3-oxoacyl-[acyl-carrier-protein] synthase activity"/>
    <property type="evidence" value="ECO:0007669"/>
    <property type="project" value="TreeGrafter"/>
</dbReference>
<evidence type="ECO:0000256" key="2">
    <source>
        <dbReference type="ARBA" id="ARBA00022679"/>
    </source>
</evidence>
<dbReference type="Pfam" id="PF02801">
    <property type="entry name" value="Ketoacyl-synt_C"/>
    <property type="match status" value="1"/>
</dbReference>
<evidence type="ECO:0000256" key="1">
    <source>
        <dbReference type="ARBA" id="ARBA00008467"/>
    </source>
</evidence>
<name>A0A2N0ZJH5_9BACI</name>
<feature type="domain" description="Ketosynthase family 3 (KS3)" evidence="4">
    <location>
        <begin position="8"/>
        <end position="391"/>
    </location>
</feature>
<dbReference type="InterPro" id="IPR014030">
    <property type="entry name" value="Ketoacyl_synth_N"/>
</dbReference>
<dbReference type="InterPro" id="IPR000794">
    <property type="entry name" value="Beta-ketoacyl_synthase"/>
</dbReference>
<evidence type="ECO:0000259" key="4">
    <source>
        <dbReference type="PROSITE" id="PS52004"/>
    </source>
</evidence>
<evidence type="ECO:0000313" key="6">
    <source>
        <dbReference type="Proteomes" id="UP000233343"/>
    </source>
</evidence>
<dbReference type="Gene3D" id="3.40.47.10">
    <property type="match status" value="1"/>
</dbReference>
<dbReference type="InterPro" id="IPR014031">
    <property type="entry name" value="Ketoacyl_synth_C"/>
</dbReference>
<comment type="caution">
    <text evidence="5">The sequence shown here is derived from an EMBL/GenBank/DDBJ whole genome shotgun (WGS) entry which is preliminary data.</text>
</comment>